<reference evidence="1 2" key="1">
    <citation type="submission" date="2017-09" db="EMBL/GenBank/DDBJ databases">
        <title>Depth-based differentiation of microbial function through sediment-hosted aquifers and enrichment of novel symbionts in the deep terrestrial subsurface.</title>
        <authorList>
            <person name="Probst A.J."/>
            <person name="Ladd B."/>
            <person name="Jarett J.K."/>
            <person name="Geller-Mcgrath D.E."/>
            <person name="Sieber C.M."/>
            <person name="Emerson J.B."/>
            <person name="Anantharaman K."/>
            <person name="Thomas B.C."/>
            <person name="Malmstrom R."/>
            <person name="Stieglmeier M."/>
            <person name="Klingl A."/>
            <person name="Woyke T."/>
            <person name="Ryan C.M."/>
            <person name="Banfield J.F."/>
        </authorList>
    </citation>
    <scope>NUCLEOTIDE SEQUENCE [LARGE SCALE GENOMIC DNA]</scope>
    <source>
        <strain evidence="1">CG22_combo_CG10-13_8_21_14_all_36_13</strain>
    </source>
</reference>
<evidence type="ECO:0000313" key="1">
    <source>
        <dbReference type="EMBL" id="PIP87237.1"/>
    </source>
</evidence>
<evidence type="ECO:0000313" key="2">
    <source>
        <dbReference type="Proteomes" id="UP000231143"/>
    </source>
</evidence>
<dbReference type="Proteomes" id="UP000231143">
    <property type="component" value="Unassembled WGS sequence"/>
</dbReference>
<accession>A0A2H0DYI9</accession>
<gene>
    <name evidence="1" type="ORF">COW81_01275</name>
</gene>
<dbReference type="AlphaFoldDB" id="A0A2H0DYI9"/>
<sequence length="135" mass="15545">MSITNNLSIAQDRELFLIVGNYKNLKIEIWPSKIKNPIARFMGKISVNGVTIFSVDNCISHRDTIEVLIHVLTQASHMAPKILEELNDPLVQQFNPDRLTANEFGQLTFEHLDEIRHGLLRKPFFSTSHFFVNKQ</sequence>
<dbReference type="EMBL" id="PCTT01000015">
    <property type="protein sequence ID" value="PIP87237.1"/>
    <property type="molecule type" value="Genomic_DNA"/>
</dbReference>
<comment type="caution">
    <text evidence="1">The sequence shown here is derived from an EMBL/GenBank/DDBJ whole genome shotgun (WGS) entry which is preliminary data.</text>
</comment>
<protein>
    <submittedName>
        <fullName evidence="1">Uncharacterized protein</fullName>
    </submittedName>
</protein>
<proteinExistence type="predicted"/>
<name>A0A2H0DYI9_9BACT</name>
<organism evidence="1 2">
    <name type="scientific">Candidatus Campbellbacteria bacterium CG22_combo_CG10-13_8_21_14_all_36_13</name>
    <dbReference type="NCBI Taxonomy" id="1974529"/>
    <lineage>
        <taxon>Bacteria</taxon>
        <taxon>Candidatus Campbelliibacteriota</taxon>
    </lineage>
</organism>